<evidence type="ECO:0000313" key="3">
    <source>
        <dbReference type="Proteomes" id="UP000230233"/>
    </source>
</evidence>
<protein>
    <recommendedName>
        <fullName evidence="1">DDE-1 domain-containing protein</fullName>
    </recommendedName>
</protein>
<proteinExistence type="predicted"/>
<dbReference type="Proteomes" id="UP000230233">
    <property type="component" value="Chromosome X"/>
</dbReference>
<evidence type="ECO:0000259" key="1">
    <source>
        <dbReference type="Pfam" id="PF03184"/>
    </source>
</evidence>
<dbReference type="EMBL" id="PDUG01000006">
    <property type="protein sequence ID" value="PIC21000.1"/>
    <property type="molecule type" value="Genomic_DNA"/>
</dbReference>
<reference evidence="3" key="1">
    <citation type="submission" date="2017-10" db="EMBL/GenBank/DDBJ databases">
        <title>Rapid genome shrinkage in a self-fertile nematode reveals novel sperm competition proteins.</title>
        <authorList>
            <person name="Yin D."/>
            <person name="Schwarz E.M."/>
            <person name="Thomas C.G."/>
            <person name="Felde R.L."/>
            <person name="Korf I.F."/>
            <person name="Cutter A.D."/>
            <person name="Schartner C.M."/>
            <person name="Ralston E.J."/>
            <person name="Meyer B.J."/>
            <person name="Haag E.S."/>
        </authorList>
    </citation>
    <scope>NUCLEOTIDE SEQUENCE [LARGE SCALE GENOMIC DNA]</scope>
    <source>
        <strain evidence="3">JU1422</strain>
    </source>
</reference>
<organism evidence="2 3">
    <name type="scientific">Caenorhabditis nigoni</name>
    <dbReference type="NCBI Taxonomy" id="1611254"/>
    <lineage>
        <taxon>Eukaryota</taxon>
        <taxon>Metazoa</taxon>
        <taxon>Ecdysozoa</taxon>
        <taxon>Nematoda</taxon>
        <taxon>Chromadorea</taxon>
        <taxon>Rhabditida</taxon>
        <taxon>Rhabditina</taxon>
        <taxon>Rhabditomorpha</taxon>
        <taxon>Rhabditoidea</taxon>
        <taxon>Rhabditidae</taxon>
        <taxon>Peloderinae</taxon>
        <taxon>Caenorhabditis</taxon>
    </lineage>
</organism>
<dbReference type="GO" id="GO:0003676">
    <property type="term" value="F:nucleic acid binding"/>
    <property type="evidence" value="ECO:0007669"/>
    <property type="project" value="InterPro"/>
</dbReference>
<comment type="caution">
    <text evidence="2">The sequence shown here is derived from an EMBL/GenBank/DDBJ whole genome shotgun (WGS) entry which is preliminary data.</text>
</comment>
<evidence type="ECO:0000313" key="2">
    <source>
        <dbReference type="EMBL" id="PIC21000.1"/>
    </source>
</evidence>
<dbReference type="InterPro" id="IPR004875">
    <property type="entry name" value="DDE_SF_endonuclease_dom"/>
</dbReference>
<name>A0A2G5T150_9PELO</name>
<keyword evidence="3" id="KW-1185">Reference proteome</keyword>
<feature type="domain" description="DDE-1" evidence="1">
    <location>
        <begin position="9"/>
        <end position="135"/>
    </location>
</feature>
<sequence length="145" mass="16937">MSRSHSYTVLPLIIIFWKTSPKLFVTLKEPKVRLSAKTLPNLSSREITYHTSHIMTKELMKVFFEKSCLNWKRPCLNWKRPLDALVILNSWNSWKDMPTKLKILTIPSGYSGNIQPRNVGIFGSFKKTVKKITNYAQLSWMDPKH</sequence>
<gene>
    <name evidence="2" type="primary">Cnig_chr_X.g25994</name>
    <name evidence="2" type="ORF">B9Z55_025994</name>
</gene>
<accession>A0A2G5T150</accession>
<dbReference type="AlphaFoldDB" id="A0A2G5T150"/>
<dbReference type="Pfam" id="PF03184">
    <property type="entry name" value="DDE_1"/>
    <property type="match status" value="1"/>
</dbReference>